<protein>
    <submittedName>
        <fullName evidence="5">Type I restriction modification DNA specificity domain protein</fullName>
    </submittedName>
</protein>
<keyword evidence="3" id="KW-0238">DNA-binding</keyword>
<dbReference type="GO" id="GO:0009307">
    <property type="term" value="P:DNA restriction-modification system"/>
    <property type="evidence" value="ECO:0007669"/>
    <property type="project" value="UniProtKB-KW"/>
</dbReference>
<feature type="domain" description="Type I restriction modification DNA specificity" evidence="4">
    <location>
        <begin position="210"/>
        <end position="378"/>
    </location>
</feature>
<dbReference type="GeneID" id="77466350"/>
<dbReference type="PANTHER" id="PTHR30408">
    <property type="entry name" value="TYPE-1 RESTRICTION ENZYME ECOKI SPECIFICITY PROTEIN"/>
    <property type="match status" value="1"/>
</dbReference>
<dbReference type="Proteomes" id="UP000405524">
    <property type="component" value="Unassembled WGS sequence"/>
</dbReference>
<evidence type="ECO:0000256" key="3">
    <source>
        <dbReference type="ARBA" id="ARBA00023125"/>
    </source>
</evidence>
<dbReference type="InterPro" id="IPR052021">
    <property type="entry name" value="Type-I_RS_S_subunit"/>
</dbReference>
<dbReference type="SUPFAM" id="SSF116734">
    <property type="entry name" value="DNA methylase specificity domain"/>
    <property type="match status" value="2"/>
</dbReference>
<dbReference type="PANTHER" id="PTHR30408:SF12">
    <property type="entry name" value="TYPE I RESTRICTION ENZYME MJAVIII SPECIFICITY SUBUNIT"/>
    <property type="match status" value="1"/>
</dbReference>
<comment type="similarity">
    <text evidence="1">Belongs to the type-I restriction system S methylase family.</text>
</comment>
<evidence type="ECO:0000313" key="5">
    <source>
        <dbReference type="EMBL" id="VWL98411.1"/>
    </source>
</evidence>
<gene>
    <name evidence="5" type="ORF">JKKLCJKK_01066</name>
</gene>
<evidence type="ECO:0000259" key="4">
    <source>
        <dbReference type="Pfam" id="PF01420"/>
    </source>
</evidence>
<dbReference type="AlphaFoldDB" id="A0A5K1J523"/>
<dbReference type="GO" id="GO:0003677">
    <property type="term" value="F:DNA binding"/>
    <property type="evidence" value="ECO:0007669"/>
    <property type="project" value="UniProtKB-KW"/>
</dbReference>
<keyword evidence="2" id="KW-0680">Restriction system</keyword>
<name>A0A5K1J523_9ACTN</name>
<dbReference type="Gene3D" id="3.90.220.20">
    <property type="entry name" value="DNA methylase specificity domains"/>
    <property type="match status" value="2"/>
</dbReference>
<reference evidence="5 6" key="1">
    <citation type="submission" date="2019-10" db="EMBL/GenBank/DDBJ databases">
        <authorList>
            <person name="Wolf R A."/>
        </authorList>
    </citation>
    <scope>NUCLEOTIDE SEQUENCE [LARGE SCALE GENOMIC DNA]</scope>
    <source>
        <strain evidence="5">Collinsella_intestinalis_DSM_13632</strain>
    </source>
</reference>
<sequence>MAEKTNAPEIRFEGFTDPWEQRKFSDLTDRVSIQSSDPDLPQVEYEDIISGEGTLNKDLRDKEGGKTGIKFYAEDVLYGKLRPYLMNWLYPQFNGVAVGDFWVLRVTGCDSSFLYRLVQTDSFQRLANASSGSKMPRADWNLISQSFFAVPADHAEQKAIAKSLAELDSLITLHQRKYDKLCTVKKSMLDKMFPKPGETEPEIRFEGFTDPWEQRKLGEFGSVAMCKRIYKEQTSEQGDVPFFKIGTFGTDPDAFISNELFDYFKRTYPYPTPGTLLISAAGSIGRVVEYQGEKAYFQDSNIVWLEHDHRLNDTFLKPLYSQIEWGLEGSTIKRLYNKDLLSAEVTIPGSGEQKEIGRFFAKLDDLIALHRRKLNILKNTKKSLLDKMFV</sequence>
<accession>A0A5K1J523</accession>
<dbReference type="EMBL" id="CABWIC010000011">
    <property type="protein sequence ID" value="VWL98411.1"/>
    <property type="molecule type" value="Genomic_DNA"/>
</dbReference>
<evidence type="ECO:0000313" key="6">
    <source>
        <dbReference type="Proteomes" id="UP000405524"/>
    </source>
</evidence>
<evidence type="ECO:0000256" key="2">
    <source>
        <dbReference type="ARBA" id="ARBA00022747"/>
    </source>
</evidence>
<evidence type="ECO:0000256" key="1">
    <source>
        <dbReference type="ARBA" id="ARBA00010923"/>
    </source>
</evidence>
<dbReference type="InterPro" id="IPR044946">
    <property type="entry name" value="Restrct_endonuc_typeI_TRD_sf"/>
</dbReference>
<dbReference type="InterPro" id="IPR000055">
    <property type="entry name" value="Restrct_endonuc_typeI_TRD"/>
</dbReference>
<dbReference type="Pfam" id="PF01420">
    <property type="entry name" value="Methylase_S"/>
    <property type="match status" value="1"/>
</dbReference>
<dbReference type="CDD" id="cd17292">
    <property type="entry name" value="RMtype1_S_LlaA17I_TRD2-CR2_like"/>
    <property type="match status" value="1"/>
</dbReference>
<organism evidence="5 6">
    <name type="scientific">Collinsella intestinalis</name>
    <dbReference type="NCBI Taxonomy" id="147207"/>
    <lineage>
        <taxon>Bacteria</taxon>
        <taxon>Bacillati</taxon>
        <taxon>Actinomycetota</taxon>
        <taxon>Coriobacteriia</taxon>
        <taxon>Coriobacteriales</taxon>
        <taxon>Coriobacteriaceae</taxon>
        <taxon>Collinsella</taxon>
    </lineage>
</organism>
<dbReference type="RefSeq" id="WP_226803332.1">
    <property type="nucleotide sequence ID" value="NZ_CABWIC010000011.1"/>
</dbReference>
<proteinExistence type="inferred from homology"/>